<dbReference type="RefSeq" id="XP_062732079.1">
    <property type="nucleotide sequence ID" value="XM_062872625.1"/>
</dbReference>
<name>A0ABR0FGL3_9PEZI</name>
<organism evidence="1 2">
    <name type="scientific">Podospora bellae-mahoneyi</name>
    <dbReference type="NCBI Taxonomy" id="2093777"/>
    <lineage>
        <taxon>Eukaryota</taxon>
        <taxon>Fungi</taxon>
        <taxon>Dikarya</taxon>
        <taxon>Ascomycota</taxon>
        <taxon>Pezizomycotina</taxon>
        <taxon>Sordariomycetes</taxon>
        <taxon>Sordariomycetidae</taxon>
        <taxon>Sordariales</taxon>
        <taxon>Podosporaceae</taxon>
        <taxon>Podospora</taxon>
    </lineage>
</organism>
<reference evidence="1 2" key="1">
    <citation type="journal article" date="2023" name="bioRxiv">
        <title>High-quality genome assemblies of four members of thePodospora anserinaspecies complex.</title>
        <authorList>
            <person name="Ament-Velasquez S.L."/>
            <person name="Vogan A.A."/>
            <person name="Wallerman O."/>
            <person name="Hartmann F."/>
            <person name="Gautier V."/>
            <person name="Silar P."/>
            <person name="Giraud T."/>
            <person name="Johannesson H."/>
        </authorList>
    </citation>
    <scope>NUCLEOTIDE SEQUENCE [LARGE SCALE GENOMIC DNA]</scope>
    <source>
        <strain evidence="1 2">CBS 112042</strain>
    </source>
</reference>
<accession>A0ABR0FGL3</accession>
<comment type="caution">
    <text evidence="1">The sequence shown here is derived from an EMBL/GenBank/DDBJ whole genome shotgun (WGS) entry which is preliminary data.</text>
</comment>
<sequence>MVGSAAPSERHMATDRSIFFVHQYHHTSLIISNKKTTFQAARLMPLFVQSSQLPRTPYIHGNH</sequence>
<dbReference type="Proteomes" id="UP001322138">
    <property type="component" value="Unassembled WGS sequence"/>
</dbReference>
<dbReference type="GeneID" id="87891858"/>
<evidence type="ECO:0000313" key="2">
    <source>
        <dbReference type="Proteomes" id="UP001322138"/>
    </source>
</evidence>
<keyword evidence="2" id="KW-1185">Reference proteome</keyword>
<protein>
    <submittedName>
        <fullName evidence="1">Uncharacterized protein</fullName>
    </submittedName>
</protein>
<gene>
    <name evidence="1" type="ORF">QC761_0064370</name>
</gene>
<proteinExistence type="predicted"/>
<evidence type="ECO:0000313" key="1">
    <source>
        <dbReference type="EMBL" id="KAK4643103.1"/>
    </source>
</evidence>
<dbReference type="EMBL" id="JAFFGZ010000006">
    <property type="protein sequence ID" value="KAK4643103.1"/>
    <property type="molecule type" value="Genomic_DNA"/>
</dbReference>